<dbReference type="GO" id="GO:0003746">
    <property type="term" value="F:translation elongation factor activity"/>
    <property type="evidence" value="ECO:0007669"/>
    <property type="project" value="UniProtKB-UniRule"/>
</dbReference>
<protein>
    <recommendedName>
        <fullName evidence="9">Eukaryotic translation initiation factor 5A</fullName>
        <shortName evidence="9">eIF-5A</shortName>
    </recommendedName>
</protein>
<comment type="similarity">
    <text evidence="3 9">Belongs to the eIF-5A family.</text>
</comment>
<reference evidence="11" key="2">
    <citation type="submission" date="2025-08" db="UniProtKB">
        <authorList>
            <consortium name="Ensembl"/>
        </authorList>
    </citation>
    <scope>IDENTIFICATION</scope>
</reference>
<evidence type="ECO:0000259" key="10">
    <source>
        <dbReference type="Pfam" id="PF21485"/>
    </source>
</evidence>
<dbReference type="GeneTree" id="ENSGT00390000003738"/>
<evidence type="ECO:0000313" key="11">
    <source>
        <dbReference type="Ensembl" id="ENSSTOP00000024213.1"/>
    </source>
</evidence>
<feature type="domain" description="Translation initiation factor 5A-like N-terminal" evidence="10">
    <location>
        <begin position="15"/>
        <end position="73"/>
    </location>
</feature>
<evidence type="ECO:0000256" key="9">
    <source>
        <dbReference type="RuleBase" id="RU362005"/>
    </source>
</evidence>
<dbReference type="EMBL" id="AGTP01089700">
    <property type="status" value="NOT_ANNOTATED_CDS"/>
    <property type="molecule type" value="Genomic_DNA"/>
</dbReference>
<evidence type="ECO:0000256" key="3">
    <source>
        <dbReference type="ARBA" id="ARBA00006016"/>
    </source>
</evidence>
<comment type="function">
    <text evidence="9">Translation factor that promotes translation elongation and termination, particularly upon ribosome stalling at specific amino acid sequence contexts. Binds between the exit (E) and peptidyl (P) site of the ribosome and promotes rescue of stalled ribosome: specifically required for efficient translation of polyproline-containing peptides as well as other motifs that stall the ribosome. Acts as ribosome quality control (RQC) cofactor by joining the RQC complex to facilitate peptidyl transfer during CAT tailing step.</text>
</comment>
<keyword evidence="4" id="KW-0963">Cytoplasm</keyword>
<evidence type="ECO:0000256" key="2">
    <source>
        <dbReference type="ARBA" id="ARBA00004496"/>
    </source>
</evidence>
<dbReference type="AlphaFoldDB" id="A0A287CSG8"/>
<name>A0A287CSG8_ICTTR</name>
<evidence type="ECO:0000256" key="8">
    <source>
        <dbReference type="ARBA" id="ARBA00023071"/>
    </source>
</evidence>
<dbReference type="Ensembl" id="ENSSTOT00000033490.1">
    <property type="protein sequence ID" value="ENSSTOP00000024213.1"/>
    <property type="gene ID" value="ENSSTOG00000031718.1"/>
</dbReference>
<comment type="PTM">
    <text evidence="9">eIF-5A seems to be the only eukaryotic protein to have a hypusine residue which is a post-translational modification of a lysine by the addition of a butylamino group.</text>
</comment>
<accession>A0A287CSG8</accession>
<evidence type="ECO:0000256" key="7">
    <source>
        <dbReference type="ARBA" id="ARBA00022917"/>
    </source>
</evidence>
<dbReference type="PROSITE" id="PS00302">
    <property type="entry name" value="IF5A_HYPUSINE"/>
    <property type="match status" value="1"/>
</dbReference>
<evidence type="ECO:0000256" key="4">
    <source>
        <dbReference type="ARBA" id="ARBA00022490"/>
    </source>
</evidence>
<dbReference type="FunFam" id="2.30.30.30:FF:000007">
    <property type="entry name" value="Eukaryotic translation initiation factor 5A"/>
    <property type="match status" value="1"/>
</dbReference>
<dbReference type="SUPFAM" id="SSF50249">
    <property type="entry name" value="Nucleic acid-binding proteins"/>
    <property type="match status" value="1"/>
</dbReference>
<dbReference type="GO" id="GO:0043022">
    <property type="term" value="F:ribosome binding"/>
    <property type="evidence" value="ECO:0007669"/>
    <property type="project" value="UniProtKB-UniRule"/>
</dbReference>
<dbReference type="Proteomes" id="UP000005215">
    <property type="component" value="Unassembled WGS sequence"/>
</dbReference>
<dbReference type="Pfam" id="PF21485">
    <property type="entry name" value="IF5A-like_N"/>
    <property type="match status" value="1"/>
</dbReference>
<dbReference type="SUPFAM" id="SSF50104">
    <property type="entry name" value="Translation proteins SH3-like domain"/>
    <property type="match status" value="1"/>
</dbReference>
<dbReference type="InParanoid" id="A0A287CSG8"/>
<proteinExistence type="inferred from homology"/>
<evidence type="ECO:0000256" key="6">
    <source>
        <dbReference type="ARBA" id="ARBA00022884"/>
    </source>
</evidence>
<dbReference type="PIRSF" id="PIRSF003025">
    <property type="entry name" value="eIF5A"/>
    <property type="match status" value="1"/>
</dbReference>
<dbReference type="Gene3D" id="2.30.30.30">
    <property type="match status" value="1"/>
</dbReference>
<dbReference type="GO" id="GO:0045901">
    <property type="term" value="P:positive regulation of translational elongation"/>
    <property type="evidence" value="ECO:0007669"/>
    <property type="project" value="UniProtKB-UniRule"/>
</dbReference>
<evidence type="ECO:0000256" key="1">
    <source>
        <dbReference type="ARBA" id="ARBA00004397"/>
    </source>
</evidence>
<comment type="subcellular location">
    <subcellularLocation>
        <location evidence="2">Cytoplasm</location>
    </subcellularLocation>
    <subcellularLocation>
        <location evidence="1">Endoplasmic reticulum membrane</location>
        <topology evidence="1">Peripheral membrane protein</topology>
        <orientation evidence="1">Cytoplasmic side</orientation>
    </subcellularLocation>
</comment>
<evidence type="ECO:0000256" key="5">
    <source>
        <dbReference type="ARBA" id="ARBA00022768"/>
    </source>
</evidence>
<reference evidence="12" key="1">
    <citation type="submission" date="2011-11" db="EMBL/GenBank/DDBJ databases">
        <title>The Draft Genome of Spermophilus tridecemlineatus.</title>
        <authorList>
            <consortium name="The Broad Institute Genome Assembly &amp; Analysis Group"/>
            <consortium name="Computational R&amp;D Group"/>
            <consortium name="and Sequencing Platform"/>
            <person name="Di Palma F."/>
            <person name="Alfoldi J."/>
            <person name="Johnson J."/>
            <person name="Berlin A."/>
            <person name="Gnerre S."/>
            <person name="Jaffe D."/>
            <person name="MacCallum I."/>
            <person name="Young S."/>
            <person name="Walker B.J."/>
            <person name="Lindblad-Toh K."/>
        </authorList>
    </citation>
    <scope>NUCLEOTIDE SEQUENCE [LARGE SCALE GENOMIC DNA]</scope>
</reference>
<evidence type="ECO:0000313" key="12">
    <source>
        <dbReference type="Proteomes" id="UP000005215"/>
    </source>
</evidence>
<sequence>IADETDFTTGDAGASSTYPMQCSALLKNSFVVLKGQLKMSTSKTGKHGHAKVYLVGTDIFIGKKYEDMCLSTHKMDVPSIKRNDYQLMCIQDGYLFLTTETGEDVLVSVMCARSEEYAEAIKHCK</sequence>
<dbReference type="InterPro" id="IPR001884">
    <property type="entry name" value="IF5A-like"/>
</dbReference>
<dbReference type="PANTHER" id="PTHR11673">
    <property type="entry name" value="TRANSLATION INITIATION FACTOR 5A FAMILY MEMBER"/>
    <property type="match status" value="1"/>
</dbReference>
<reference evidence="11" key="3">
    <citation type="submission" date="2025-09" db="UniProtKB">
        <authorList>
            <consortium name="Ensembl"/>
        </authorList>
    </citation>
    <scope>IDENTIFICATION</scope>
</reference>
<dbReference type="InterPro" id="IPR012340">
    <property type="entry name" value="NA-bd_OB-fold"/>
</dbReference>
<dbReference type="GO" id="GO:0003723">
    <property type="term" value="F:RNA binding"/>
    <property type="evidence" value="ECO:0007669"/>
    <property type="project" value="UniProtKB-KW"/>
</dbReference>
<keyword evidence="8 9" id="KW-0385">Hypusine</keyword>
<keyword evidence="12" id="KW-1185">Reference proteome</keyword>
<keyword evidence="7 9" id="KW-0648">Protein biosynthesis</keyword>
<dbReference type="InterPro" id="IPR008991">
    <property type="entry name" value="Translation_prot_SH3-like_sf"/>
</dbReference>
<organism evidence="11 12">
    <name type="scientific">Ictidomys tridecemlineatus</name>
    <name type="common">Thirteen-lined ground squirrel</name>
    <name type="synonym">Spermophilus tridecemlineatus</name>
    <dbReference type="NCBI Taxonomy" id="43179"/>
    <lineage>
        <taxon>Eukaryota</taxon>
        <taxon>Metazoa</taxon>
        <taxon>Chordata</taxon>
        <taxon>Craniata</taxon>
        <taxon>Vertebrata</taxon>
        <taxon>Euteleostomi</taxon>
        <taxon>Mammalia</taxon>
        <taxon>Eutheria</taxon>
        <taxon>Euarchontoglires</taxon>
        <taxon>Glires</taxon>
        <taxon>Rodentia</taxon>
        <taxon>Sciuromorpha</taxon>
        <taxon>Sciuridae</taxon>
        <taxon>Xerinae</taxon>
        <taxon>Marmotini</taxon>
        <taxon>Ictidomys</taxon>
    </lineage>
</organism>
<dbReference type="GO" id="GO:0045905">
    <property type="term" value="P:positive regulation of translational termination"/>
    <property type="evidence" value="ECO:0007669"/>
    <property type="project" value="UniProtKB-UniRule"/>
</dbReference>
<keyword evidence="6" id="KW-0694">RNA-binding</keyword>
<dbReference type="GO" id="GO:0005789">
    <property type="term" value="C:endoplasmic reticulum membrane"/>
    <property type="evidence" value="ECO:0007669"/>
    <property type="project" value="UniProtKB-SubCell"/>
</dbReference>
<dbReference type="InterPro" id="IPR048670">
    <property type="entry name" value="IF5A-like_N"/>
</dbReference>
<dbReference type="InterPro" id="IPR019769">
    <property type="entry name" value="Trans_elong_IF5A_hypusine_site"/>
</dbReference>
<dbReference type="InterPro" id="IPR014722">
    <property type="entry name" value="Rib_uL2_dom2"/>
</dbReference>
<dbReference type="NCBIfam" id="TIGR00037">
    <property type="entry name" value="eIF_5A"/>
    <property type="match status" value="1"/>
</dbReference>
<dbReference type="STRING" id="43179.ENSSTOP00000024213"/>
<keyword evidence="5" id="KW-0251">Elongation factor</keyword>